<dbReference type="Proteomes" id="UP000261032">
    <property type="component" value="Unassembled WGS sequence"/>
</dbReference>
<accession>A0A3E3E438</accession>
<protein>
    <recommendedName>
        <fullName evidence="2">UmuC domain-containing protein</fullName>
    </recommendedName>
</protein>
<sequence>MYEVYLKYASDVNIHVYSIDGVFIDATCYLKTVNKFPKEFAKMIIQDIYKTTGITATAGIGTNLYLAKVAICLS</sequence>
<evidence type="ECO:0000313" key="4">
    <source>
        <dbReference type="Proteomes" id="UP000261032"/>
    </source>
</evidence>
<dbReference type="Pfam" id="PF00817">
    <property type="entry name" value="IMS"/>
    <property type="match status" value="1"/>
</dbReference>
<dbReference type="GO" id="GO:0006281">
    <property type="term" value="P:DNA repair"/>
    <property type="evidence" value="ECO:0007669"/>
    <property type="project" value="InterPro"/>
</dbReference>
<comment type="similarity">
    <text evidence="1">Belongs to the DNA polymerase type-Y family.</text>
</comment>
<comment type="caution">
    <text evidence="3">The sequence shown here is derived from an EMBL/GenBank/DDBJ whole genome shotgun (WGS) entry which is preliminary data.</text>
</comment>
<gene>
    <name evidence="3" type="ORF">DXB93_18840</name>
</gene>
<dbReference type="AlphaFoldDB" id="A0A3E3E438"/>
<evidence type="ECO:0000313" key="3">
    <source>
        <dbReference type="EMBL" id="RGD76337.1"/>
    </source>
</evidence>
<dbReference type="GO" id="GO:0003887">
    <property type="term" value="F:DNA-directed DNA polymerase activity"/>
    <property type="evidence" value="ECO:0007669"/>
    <property type="project" value="TreeGrafter"/>
</dbReference>
<dbReference type="GO" id="GO:0042276">
    <property type="term" value="P:error-prone translesion synthesis"/>
    <property type="evidence" value="ECO:0007669"/>
    <property type="project" value="TreeGrafter"/>
</dbReference>
<dbReference type="InterPro" id="IPR050116">
    <property type="entry name" value="DNA_polymerase-Y"/>
</dbReference>
<dbReference type="SUPFAM" id="SSF56672">
    <property type="entry name" value="DNA/RNA polymerases"/>
    <property type="match status" value="1"/>
</dbReference>
<dbReference type="PANTHER" id="PTHR11076">
    <property type="entry name" value="DNA REPAIR POLYMERASE UMUC / TRANSFERASE FAMILY MEMBER"/>
    <property type="match status" value="1"/>
</dbReference>
<evidence type="ECO:0000256" key="1">
    <source>
        <dbReference type="ARBA" id="ARBA00010945"/>
    </source>
</evidence>
<dbReference type="PANTHER" id="PTHR11076:SF33">
    <property type="entry name" value="DNA POLYMERASE KAPPA"/>
    <property type="match status" value="1"/>
</dbReference>
<name>A0A3E3E438_9FIRM</name>
<evidence type="ECO:0000259" key="2">
    <source>
        <dbReference type="PROSITE" id="PS50173"/>
    </source>
</evidence>
<dbReference type="Gene3D" id="3.30.70.270">
    <property type="match status" value="1"/>
</dbReference>
<proteinExistence type="inferred from homology"/>
<dbReference type="PROSITE" id="PS50173">
    <property type="entry name" value="UMUC"/>
    <property type="match status" value="1"/>
</dbReference>
<dbReference type="InterPro" id="IPR043128">
    <property type="entry name" value="Rev_trsase/Diguanyl_cyclase"/>
</dbReference>
<dbReference type="EMBL" id="QUSL01000074">
    <property type="protein sequence ID" value="RGD76337.1"/>
    <property type="molecule type" value="Genomic_DNA"/>
</dbReference>
<feature type="domain" description="UmuC" evidence="2">
    <location>
        <begin position="1"/>
        <end position="74"/>
    </location>
</feature>
<dbReference type="InterPro" id="IPR001126">
    <property type="entry name" value="UmuC"/>
</dbReference>
<organism evidence="3 4">
    <name type="scientific">Thomasclavelia ramosa</name>
    <dbReference type="NCBI Taxonomy" id="1547"/>
    <lineage>
        <taxon>Bacteria</taxon>
        <taxon>Bacillati</taxon>
        <taxon>Bacillota</taxon>
        <taxon>Erysipelotrichia</taxon>
        <taxon>Erysipelotrichales</taxon>
        <taxon>Coprobacillaceae</taxon>
        <taxon>Thomasclavelia</taxon>
    </lineage>
</organism>
<dbReference type="InterPro" id="IPR043502">
    <property type="entry name" value="DNA/RNA_pol_sf"/>
</dbReference>
<reference evidence="3 4" key="1">
    <citation type="submission" date="2018-08" db="EMBL/GenBank/DDBJ databases">
        <title>A genome reference for cultivated species of the human gut microbiota.</title>
        <authorList>
            <person name="Zou Y."/>
            <person name="Xue W."/>
            <person name="Luo G."/>
        </authorList>
    </citation>
    <scope>NUCLEOTIDE SEQUENCE [LARGE SCALE GENOMIC DNA]</scope>
    <source>
        <strain evidence="3 4">OM06-4</strain>
    </source>
</reference>